<comment type="caution">
    <text evidence="3">The sequence shown here is derived from an EMBL/GenBank/DDBJ whole genome shotgun (WGS) entry which is preliminary data.</text>
</comment>
<dbReference type="GO" id="GO:0046872">
    <property type="term" value="F:metal ion binding"/>
    <property type="evidence" value="ECO:0007669"/>
    <property type="project" value="InterPro"/>
</dbReference>
<keyword evidence="4" id="KW-1185">Reference proteome</keyword>
<reference evidence="3 4" key="1">
    <citation type="submission" date="2019-11" db="EMBL/GenBank/DDBJ databases">
        <authorList>
            <person name="Li X.-J."/>
            <person name="Feng X.-M."/>
        </authorList>
    </citation>
    <scope>NUCLEOTIDE SEQUENCE [LARGE SCALE GENOMIC DNA]</scope>
    <source>
        <strain evidence="3 4">XMNu-373</strain>
    </source>
</reference>
<evidence type="ECO:0000259" key="2">
    <source>
        <dbReference type="Pfam" id="PF11716"/>
    </source>
</evidence>
<dbReference type="NCBIfam" id="TIGR03083">
    <property type="entry name" value="maleylpyruvate isomerase family mycothiol-dependent enzyme"/>
    <property type="match status" value="1"/>
</dbReference>
<dbReference type="SUPFAM" id="SSF109854">
    <property type="entry name" value="DinB/YfiT-like putative metalloenzymes"/>
    <property type="match status" value="1"/>
</dbReference>
<dbReference type="AlphaFoldDB" id="A0A7K3M9M8"/>
<dbReference type="Proteomes" id="UP000460435">
    <property type="component" value="Unassembled WGS sequence"/>
</dbReference>
<gene>
    <name evidence="3" type="ORF">F7O44_23270</name>
</gene>
<accession>A0A7K3M9M8</accession>
<dbReference type="EMBL" id="WLZY01000009">
    <property type="protein sequence ID" value="NDL59999.1"/>
    <property type="molecule type" value="Genomic_DNA"/>
</dbReference>
<evidence type="ECO:0000256" key="1">
    <source>
        <dbReference type="SAM" id="MobiDB-lite"/>
    </source>
</evidence>
<dbReference type="InterPro" id="IPR034660">
    <property type="entry name" value="DinB/YfiT-like"/>
</dbReference>
<protein>
    <submittedName>
        <fullName evidence="3">TIGR03086 family protein</fullName>
    </submittedName>
</protein>
<dbReference type="NCBIfam" id="TIGR03086">
    <property type="entry name" value="TIGR03086 family metal-binding protein"/>
    <property type="match status" value="1"/>
</dbReference>
<name>A0A7K3M9M8_9ACTN</name>
<evidence type="ECO:0000313" key="4">
    <source>
        <dbReference type="Proteomes" id="UP000460435"/>
    </source>
</evidence>
<dbReference type="RefSeq" id="WP_162452704.1">
    <property type="nucleotide sequence ID" value="NZ_WLZY01000009.1"/>
</dbReference>
<dbReference type="InterPro" id="IPR024344">
    <property type="entry name" value="MDMPI_metal-binding"/>
</dbReference>
<dbReference type="InterPro" id="IPR017520">
    <property type="entry name" value="CHP03086"/>
</dbReference>
<sequence length="192" mass="19964">MLNLEPATRVLAGLVTGVRDEQLPGPTPCAGRSLGDLLDHIDGLSLAFTLAAAKTPPEGGSPGPSADASRLGPDWRTRIPARLAALADAWKDESSWAGMTEAGGVDLPGEVAGVVALDEVVVHGWDVAVATGQTFTCDPELLEATYDFVRQSVAESPDGTPGLFGPPVPVPDDAPLLDRLIALTGRDPDWRP</sequence>
<organism evidence="3 4">
    <name type="scientific">Phytoactinopolyspora mesophila</name>
    <dbReference type="NCBI Taxonomy" id="2650750"/>
    <lineage>
        <taxon>Bacteria</taxon>
        <taxon>Bacillati</taxon>
        <taxon>Actinomycetota</taxon>
        <taxon>Actinomycetes</taxon>
        <taxon>Jiangellales</taxon>
        <taxon>Jiangellaceae</taxon>
        <taxon>Phytoactinopolyspora</taxon>
    </lineage>
</organism>
<evidence type="ECO:0000313" key="3">
    <source>
        <dbReference type="EMBL" id="NDL59999.1"/>
    </source>
</evidence>
<dbReference type="Gene3D" id="1.20.120.450">
    <property type="entry name" value="dinb family like domain"/>
    <property type="match status" value="1"/>
</dbReference>
<feature type="domain" description="Mycothiol-dependent maleylpyruvate isomerase metal-binding" evidence="2">
    <location>
        <begin position="5"/>
        <end position="128"/>
    </location>
</feature>
<feature type="region of interest" description="Disordered" evidence="1">
    <location>
        <begin position="53"/>
        <end position="73"/>
    </location>
</feature>
<proteinExistence type="predicted"/>
<dbReference type="Pfam" id="PF11716">
    <property type="entry name" value="MDMPI_N"/>
    <property type="match status" value="1"/>
</dbReference>
<dbReference type="InterPro" id="IPR017517">
    <property type="entry name" value="Maleyloyr_isom"/>
</dbReference>